<keyword evidence="4" id="KW-0520">NAD</keyword>
<evidence type="ECO:0000313" key="7">
    <source>
        <dbReference type="Proteomes" id="UP000245412"/>
    </source>
</evidence>
<feature type="binding site" evidence="4">
    <location>
        <position position="132"/>
    </location>
    <ligand>
        <name>NAD(+)</name>
        <dbReference type="ChEBI" id="CHEBI:57540"/>
    </ligand>
</feature>
<feature type="binding site" evidence="3">
    <location>
        <position position="255"/>
    </location>
    <ligand>
        <name>glycerol</name>
        <dbReference type="ChEBI" id="CHEBI:17754"/>
    </ligand>
</feature>
<dbReference type="PANTHER" id="PTHR43616">
    <property type="entry name" value="GLYCEROL DEHYDROGENASE"/>
    <property type="match status" value="1"/>
</dbReference>
<protein>
    <submittedName>
        <fullName evidence="6">Glycerol dehydrogenase</fullName>
    </submittedName>
</protein>
<evidence type="ECO:0000313" key="6">
    <source>
        <dbReference type="EMBL" id="PWJ78740.1"/>
    </source>
</evidence>
<evidence type="ECO:0000256" key="4">
    <source>
        <dbReference type="PIRSR" id="PIRSR000112-3"/>
    </source>
</evidence>
<sequence>MKTYSVCFTNYTIGGEAYEHVPAVCGFYGRRVLLVAGEKALCAAGDKLALSIKNSGLEIVRTVIFKGDCTYSQIGKCAEIAGECQAEMIFGLGGGKALDTAKGAAFKVGLPVFTFPTIAATCAAATALSVVYKEDGNFDSFYFYERPARHCFIDLQVIADAPFQYLRAGMGDTIGKFFECHFAARGDKLDHNSALGREISNMCYEPLLEHGVQALKDCREHRASYELQQAVLANIVSTGMVSLMVLDDYNCAVAHSVYYGLVLLPGFEEAYLHGDVVAYGVLVQLAVDGQEEEMCRLKGFLTELGIPSSLKQMNVKLEREYLRDVLKEIVEGPDMEHIPYKVTEDMIFAAMEKVERL</sequence>
<dbReference type="GO" id="GO:0016614">
    <property type="term" value="F:oxidoreductase activity, acting on CH-OH group of donors"/>
    <property type="evidence" value="ECO:0007669"/>
    <property type="project" value="InterPro"/>
</dbReference>
<dbReference type="SUPFAM" id="SSF56796">
    <property type="entry name" value="Dehydroquinate synthase-like"/>
    <property type="match status" value="1"/>
</dbReference>
<dbReference type="RefSeq" id="WP_109624190.1">
    <property type="nucleotide sequence ID" value="NZ_JANKBI010000001.1"/>
</dbReference>
<dbReference type="AlphaFoldDB" id="A0AB73T9B0"/>
<feature type="binding site" evidence="3">
    <location>
        <position position="273"/>
    </location>
    <ligand>
        <name>glycerol</name>
        <dbReference type="ChEBI" id="CHEBI:17754"/>
    </ligand>
</feature>
<keyword evidence="3" id="KW-0862">Zinc</keyword>
<comment type="caution">
    <text evidence="6">The sequence shown here is derived from an EMBL/GenBank/DDBJ whole genome shotgun (WGS) entry which is preliminary data.</text>
</comment>
<feature type="binding site" evidence="4">
    <location>
        <position position="128"/>
    </location>
    <ligand>
        <name>NAD(+)</name>
        <dbReference type="ChEBI" id="CHEBI:57540"/>
    </ligand>
</feature>
<keyword evidence="7" id="KW-1185">Reference proteome</keyword>
<dbReference type="GO" id="GO:0046872">
    <property type="term" value="F:metal ion binding"/>
    <property type="evidence" value="ECO:0007669"/>
    <property type="project" value="UniProtKB-KW"/>
</dbReference>
<proteinExistence type="predicted"/>
<accession>A0AB73T9B0</accession>
<feature type="domain" description="Alcohol dehydrogenase iron-type/glycerol dehydrogenase GldA" evidence="5">
    <location>
        <begin position="10"/>
        <end position="137"/>
    </location>
</feature>
<comment type="cofactor">
    <cofactor evidence="3">
        <name>Zn(2+)</name>
        <dbReference type="ChEBI" id="CHEBI:29105"/>
    </cofactor>
    <text evidence="3">Binds 1 zinc ion per subunit.</text>
</comment>
<dbReference type="EMBL" id="QGGY01000001">
    <property type="protein sequence ID" value="PWJ78740.1"/>
    <property type="molecule type" value="Genomic_DNA"/>
</dbReference>
<feature type="binding site" evidence="4">
    <location>
        <position position="126"/>
    </location>
    <ligand>
        <name>NAD(+)</name>
        <dbReference type="ChEBI" id="CHEBI:57540"/>
    </ligand>
</feature>
<evidence type="ECO:0000256" key="2">
    <source>
        <dbReference type="ARBA" id="ARBA00023002"/>
    </source>
</evidence>
<dbReference type="Pfam" id="PF00465">
    <property type="entry name" value="Fe-ADH"/>
    <property type="match status" value="1"/>
</dbReference>
<dbReference type="Gene3D" id="1.20.1090.10">
    <property type="entry name" value="Dehydroquinate synthase-like - alpha domain"/>
    <property type="match status" value="1"/>
</dbReference>
<dbReference type="PIRSF" id="PIRSF000112">
    <property type="entry name" value="Glycerol_dehydrogenase"/>
    <property type="match status" value="1"/>
</dbReference>
<name>A0AB73T9B0_9FIRM</name>
<dbReference type="Gene3D" id="3.40.50.1970">
    <property type="match status" value="1"/>
</dbReference>
<reference evidence="6 7" key="1">
    <citation type="submission" date="2018-05" db="EMBL/GenBank/DDBJ databases">
        <authorList>
            <person name="Goeker M."/>
            <person name="Huntemann M."/>
            <person name="Clum A."/>
            <person name="Pillay M."/>
            <person name="Palaniappan K."/>
            <person name="Varghese N."/>
            <person name="Mikhailova N."/>
            <person name="Stamatis D."/>
            <person name="Reddy T."/>
            <person name="Daum C."/>
            <person name="Shapiro N."/>
            <person name="Ivanova N."/>
            <person name="Kyrpides N."/>
            <person name="Woyke T."/>
        </authorList>
    </citation>
    <scope>NUCLEOTIDE SEQUENCE [LARGE SCALE GENOMIC DNA]</scope>
    <source>
        <strain evidence="6 7">DSM 26524</strain>
    </source>
</reference>
<evidence type="ECO:0000256" key="1">
    <source>
        <dbReference type="ARBA" id="ARBA00022723"/>
    </source>
</evidence>
<dbReference type="InterPro" id="IPR001670">
    <property type="entry name" value="ADH_Fe/GldA"/>
</dbReference>
<dbReference type="PANTHER" id="PTHR43616:SF3">
    <property type="entry name" value="HYDROXYCARBOXYLATE DEHYDROGENASE A"/>
    <property type="match status" value="1"/>
</dbReference>
<dbReference type="InterPro" id="IPR016205">
    <property type="entry name" value="Glycerol_DH"/>
</dbReference>
<gene>
    <name evidence="6" type="ORF">C7383_101108</name>
</gene>
<keyword evidence="1 3" id="KW-0479">Metal-binding</keyword>
<keyword evidence="2" id="KW-0560">Oxidoreductase</keyword>
<dbReference type="Proteomes" id="UP000245412">
    <property type="component" value="Unassembled WGS sequence"/>
</dbReference>
<feature type="binding site" evidence="3">
    <location>
        <position position="172"/>
    </location>
    <ligand>
        <name>glycerol</name>
        <dbReference type="ChEBI" id="CHEBI:17754"/>
    </ligand>
</feature>
<organism evidence="6 7">
    <name type="scientific">Murimonas intestini</name>
    <dbReference type="NCBI Taxonomy" id="1337051"/>
    <lineage>
        <taxon>Bacteria</taxon>
        <taxon>Bacillati</taxon>
        <taxon>Bacillota</taxon>
        <taxon>Clostridia</taxon>
        <taxon>Lachnospirales</taxon>
        <taxon>Lachnospiraceae</taxon>
        <taxon>Murimonas</taxon>
    </lineage>
</organism>
<evidence type="ECO:0000256" key="3">
    <source>
        <dbReference type="PIRSR" id="PIRSR000112-1"/>
    </source>
</evidence>
<evidence type="ECO:0000259" key="5">
    <source>
        <dbReference type="Pfam" id="PF00465"/>
    </source>
</evidence>
<dbReference type="CDD" id="cd08171">
    <property type="entry name" value="GlyDH-like"/>
    <property type="match status" value="1"/>
</dbReference>
<feature type="binding site" evidence="4">
    <location>
        <begin position="95"/>
        <end position="99"/>
    </location>
    <ligand>
        <name>NAD(+)</name>
        <dbReference type="ChEBI" id="CHEBI:57540"/>
    </ligand>
</feature>